<protein>
    <submittedName>
        <fullName evidence="1">Uncharacterized protein</fullName>
    </submittedName>
</protein>
<name>A0A0F9DGL3_9ZZZZ</name>
<sequence>MKMKTKDVIEALKKINGLEFDPKAKYSDLCKLLNDSKPKESKEDLRVKEIHKKRGFPGNVIRDAKKAGFTYEQIESFVDEEALNAAMYRIKPSLLASAGVITKPRPPKPPVEMEIKEPLKIHLEISPMRAKTRLRADDEQRAIDVAILKAHLRQNVVSIEISREYTPQENNKYVTNIEIYYRGPK</sequence>
<evidence type="ECO:0000313" key="1">
    <source>
        <dbReference type="EMBL" id="KKL60828.1"/>
    </source>
</evidence>
<organism evidence="1">
    <name type="scientific">marine sediment metagenome</name>
    <dbReference type="NCBI Taxonomy" id="412755"/>
    <lineage>
        <taxon>unclassified sequences</taxon>
        <taxon>metagenomes</taxon>
        <taxon>ecological metagenomes</taxon>
    </lineage>
</organism>
<accession>A0A0F9DGL3</accession>
<reference evidence="1" key="1">
    <citation type="journal article" date="2015" name="Nature">
        <title>Complex archaea that bridge the gap between prokaryotes and eukaryotes.</title>
        <authorList>
            <person name="Spang A."/>
            <person name="Saw J.H."/>
            <person name="Jorgensen S.L."/>
            <person name="Zaremba-Niedzwiedzka K."/>
            <person name="Martijn J."/>
            <person name="Lind A.E."/>
            <person name="van Eijk R."/>
            <person name="Schleper C."/>
            <person name="Guy L."/>
            <person name="Ettema T.J."/>
        </authorList>
    </citation>
    <scope>NUCLEOTIDE SEQUENCE</scope>
</reference>
<proteinExistence type="predicted"/>
<comment type="caution">
    <text evidence="1">The sequence shown here is derived from an EMBL/GenBank/DDBJ whole genome shotgun (WGS) entry which is preliminary data.</text>
</comment>
<dbReference type="EMBL" id="LAZR01029020">
    <property type="protein sequence ID" value="KKL60828.1"/>
    <property type="molecule type" value="Genomic_DNA"/>
</dbReference>
<dbReference type="AlphaFoldDB" id="A0A0F9DGL3"/>
<gene>
    <name evidence="1" type="ORF">LCGC14_2201430</name>
</gene>